<comment type="caution">
    <text evidence="2">The sequence shown here is derived from an EMBL/GenBank/DDBJ whole genome shotgun (WGS) entry which is preliminary data.</text>
</comment>
<dbReference type="GO" id="GO:0030133">
    <property type="term" value="C:transport vesicle"/>
    <property type="evidence" value="ECO:0007669"/>
    <property type="project" value="TreeGrafter"/>
</dbReference>
<proteinExistence type="predicted"/>
<evidence type="ECO:0000259" key="1">
    <source>
        <dbReference type="PROSITE" id="PS51205"/>
    </source>
</evidence>
<dbReference type="GO" id="GO:0045022">
    <property type="term" value="P:early endosome to late endosome transport"/>
    <property type="evidence" value="ECO:0007669"/>
    <property type="project" value="TreeGrafter"/>
</dbReference>
<organism evidence="2 3">
    <name type="scientific">Gryllus longicercus</name>
    <dbReference type="NCBI Taxonomy" id="2509291"/>
    <lineage>
        <taxon>Eukaryota</taxon>
        <taxon>Metazoa</taxon>
        <taxon>Ecdysozoa</taxon>
        <taxon>Arthropoda</taxon>
        <taxon>Hexapoda</taxon>
        <taxon>Insecta</taxon>
        <taxon>Pterygota</taxon>
        <taxon>Neoptera</taxon>
        <taxon>Polyneoptera</taxon>
        <taxon>Orthoptera</taxon>
        <taxon>Ensifera</taxon>
        <taxon>Gryllidea</taxon>
        <taxon>Grylloidea</taxon>
        <taxon>Gryllidae</taxon>
        <taxon>Gryllinae</taxon>
        <taxon>Gryllus</taxon>
    </lineage>
</organism>
<keyword evidence="3" id="KW-1185">Reference proteome</keyword>
<dbReference type="Proteomes" id="UP001378592">
    <property type="component" value="Unassembled WGS sequence"/>
</dbReference>
<dbReference type="SMART" id="SM00167">
    <property type="entry name" value="VPS9"/>
    <property type="match status" value="1"/>
</dbReference>
<sequence>MCDEIEYNVFYQILQNKYRKKYEMALSNCWTICIPCSPALRGIKIDKEFVDIHILKPFSATSTDLFVSGSENSYGFNVGNETISLNKAPFSINEKYSVNIKCVESGYNKDYQQYKIFVIDRPLSPRFCSLPAESDCLLQLNQKITSLQDASNFLSKFSLELLDTNLKSLVAEASFWNEDLDNIKDKIHEVLSIHWVQFLQSQTLELQREARFQKLLTTALENHITHSLHDTLFPVICHRHRLQDEAVLSQLRELASRGVTADQLGAPEDFAVPLPAAVVELASLDSFTAPIDKLFCLRTTLDLILAEVKGAIIDAQSVLLTDAELPSLSTDNLVPLLMSVIIQAKPLHMFSNLYYVEHFQWTLSPKDAMSFSVVTFQAAVQELLRIKGSDLKPRSEKVHRELGLEELIKVTGEVDEHFDRNGERCQTGPVSPLDRELERITSLIEASTQDLSAVDHQED</sequence>
<dbReference type="PANTHER" id="PTHR24170">
    <property type="entry name" value="ANKYRIN REPEAT DOMAIN-CONTAINING PROTEIN 27"/>
    <property type="match status" value="1"/>
</dbReference>
<dbReference type="PROSITE" id="PS51205">
    <property type="entry name" value="VPS9"/>
    <property type="match status" value="1"/>
</dbReference>
<dbReference type="GO" id="GO:0097422">
    <property type="term" value="C:tubular endosome"/>
    <property type="evidence" value="ECO:0007669"/>
    <property type="project" value="TreeGrafter"/>
</dbReference>
<dbReference type="GO" id="GO:0005769">
    <property type="term" value="C:early endosome"/>
    <property type="evidence" value="ECO:0007669"/>
    <property type="project" value="TreeGrafter"/>
</dbReference>
<dbReference type="InterPro" id="IPR037191">
    <property type="entry name" value="VPS9_dom_sf"/>
</dbReference>
<reference evidence="2 3" key="1">
    <citation type="submission" date="2024-03" db="EMBL/GenBank/DDBJ databases">
        <title>The genome assembly and annotation of the cricket Gryllus longicercus Weissman &amp; Gray.</title>
        <authorList>
            <person name="Szrajer S."/>
            <person name="Gray D."/>
            <person name="Ylla G."/>
        </authorList>
    </citation>
    <scope>NUCLEOTIDE SEQUENCE [LARGE SCALE GENOMIC DNA]</scope>
    <source>
        <strain evidence="2">DAG 2021-001</strain>
        <tissue evidence="2">Whole body minus gut</tissue>
    </source>
</reference>
<dbReference type="InterPro" id="IPR051248">
    <property type="entry name" value="UPF0507/Ank_repeat_27"/>
</dbReference>
<dbReference type="PANTHER" id="PTHR24170:SF1">
    <property type="entry name" value="DOMAIN PROTEIN, PUTATIVE (AFU_ORTHOLOGUE AFUA_1G09870)-RELATED"/>
    <property type="match status" value="1"/>
</dbReference>
<name>A0AAN9YZ97_9ORTH</name>
<accession>A0AAN9YZ97</accession>
<dbReference type="GO" id="GO:0005886">
    <property type="term" value="C:plasma membrane"/>
    <property type="evidence" value="ECO:0007669"/>
    <property type="project" value="TreeGrafter"/>
</dbReference>
<dbReference type="GO" id="GO:0005085">
    <property type="term" value="F:guanyl-nucleotide exchange factor activity"/>
    <property type="evidence" value="ECO:0007669"/>
    <property type="project" value="TreeGrafter"/>
</dbReference>
<dbReference type="InterPro" id="IPR003123">
    <property type="entry name" value="VPS9"/>
</dbReference>
<dbReference type="Pfam" id="PF02204">
    <property type="entry name" value="VPS9"/>
    <property type="match status" value="1"/>
</dbReference>
<feature type="domain" description="VPS9" evidence="1">
    <location>
        <begin position="241"/>
        <end position="392"/>
    </location>
</feature>
<dbReference type="AlphaFoldDB" id="A0AAN9YZ97"/>
<evidence type="ECO:0000313" key="2">
    <source>
        <dbReference type="EMBL" id="KAK7861943.1"/>
    </source>
</evidence>
<protein>
    <recommendedName>
        <fullName evidence="1">VPS9 domain-containing protein</fullName>
    </recommendedName>
</protein>
<dbReference type="GO" id="GO:0000149">
    <property type="term" value="F:SNARE binding"/>
    <property type="evidence" value="ECO:0007669"/>
    <property type="project" value="TreeGrafter"/>
</dbReference>
<evidence type="ECO:0000313" key="3">
    <source>
        <dbReference type="Proteomes" id="UP001378592"/>
    </source>
</evidence>
<dbReference type="EMBL" id="JAZDUA010000292">
    <property type="protein sequence ID" value="KAK7861943.1"/>
    <property type="molecule type" value="Genomic_DNA"/>
</dbReference>
<dbReference type="SUPFAM" id="SSF109993">
    <property type="entry name" value="VPS9 domain"/>
    <property type="match status" value="1"/>
</dbReference>
<dbReference type="Gene3D" id="1.20.1050.80">
    <property type="entry name" value="VPS9 domain"/>
    <property type="match status" value="1"/>
</dbReference>
<gene>
    <name evidence="2" type="ORF">R5R35_006314</name>
</gene>
<dbReference type="GO" id="GO:0005770">
    <property type="term" value="C:late endosome"/>
    <property type="evidence" value="ECO:0007669"/>
    <property type="project" value="TreeGrafter"/>
</dbReference>